<evidence type="ECO:0000256" key="5">
    <source>
        <dbReference type="ARBA" id="ARBA00022691"/>
    </source>
</evidence>
<reference evidence="10" key="1">
    <citation type="submission" date="2017-02" db="UniProtKB">
        <authorList>
            <consortium name="WormBaseParasite"/>
        </authorList>
    </citation>
    <scope>IDENTIFICATION</scope>
</reference>
<evidence type="ECO:0000256" key="6">
    <source>
        <dbReference type="ARBA" id="ARBA00022694"/>
    </source>
</evidence>
<keyword evidence="5" id="KW-0949">S-adenosyl-L-methionine</keyword>
<keyword evidence="6" id="KW-0819">tRNA processing</keyword>
<dbReference type="WBParaSite" id="TTAC_0000571501-mRNA-1">
    <property type="protein sequence ID" value="TTAC_0000571501-mRNA-1"/>
    <property type="gene ID" value="TTAC_0000571501"/>
</dbReference>
<comment type="catalytic activity">
    <reaction evidence="1">
        <text>guanosine(46) in tRNA + S-adenosyl-L-methionine = N(7)-methylguanosine(46) in tRNA + S-adenosyl-L-homocysteine</text>
        <dbReference type="Rhea" id="RHEA:42708"/>
        <dbReference type="Rhea" id="RHEA-COMP:10188"/>
        <dbReference type="Rhea" id="RHEA-COMP:10189"/>
        <dbReference type="ChEBI" id="CHEBI:57856"/>
        <dbReference type="ChEBI" id="CHEBI:59789"/>
        <dbReference type="ChEBI" id="CHEBI:74269"/>
        <dbReference type="ChEBI" id="CHEBI:74480"/>
        <dbReference type="EC" id="2.1.1.33"/>
    </reaction>
</comment>
<dbReference type="Gene3D" id="3.40.50.150">
    <property type="entry name" value="Vaccinia Virus protein VP39"/>
    <property type="match status" value="1"/>
</dbReference>
<dbReference type="SUPFAM" id="SSF53335">
    <property type="entry name" value="S-adenosyl-L-methionine-dependent methyltransferases"/>
    <property type="match status" value="1"/>
</dbReference>
<evidence type="ECO:0000256" key="2">
    <source>
        <dbReference type="ARBA" id="ARBA00011977"/>
    </source>
</evidence>
<evidence type="ECO:0000256" key="7">
    <source>
        <dbReference type="SAM" id="MobiDB-lite"/>
    </source>
</evidence>
<keyword evidence="9" id="KW-1185">Reference proteome</keyword>
<feature type="region of interest" description="Disordered" evidence="7">
    <location>
        <begin position="1"/>
        <end position="24"/>
    </location>
</feature>
<reference evidence="8 9" key="2">
    <citation type="submission" date="2018-11" db="EMBL/GenBank/DDBJ databases">
        <authorList>
            <consortium name="Pathogen Informatics"/>
        </authorList>
    </citation>
    <scope>NUCLEOTIDE SEQUENCE [LARGE SCALE GENOMIC DNA]</scope>
</reference>
<keyword evidence="3" id="KW-0489">Methyltransferase</keyword>
<feature type="compositionally biased region" description="Basic and acidic residues" evidence="7">
    <location>
        <begin position="1"/>
        <end position="10"/>
    </location>
</feature>
<sequence>MSTEDSKQQKANETTGNESVKLPQKRMYRQRAHCNPWSDHCLSYPVRPELFQWGELFDGKVNPPVSMVDVGCGYGGLLFSLSTLFPEARIVGMEIRLKVSDYVQVL</sequence>
<organism evidence="10">
    <name type="scientific">Hydatigena taeniaeformis</name>
    <name type="common">Feline tapeworm</name>
    <name type="synonym">Taenia taeniaeformis</name>
    <dbReference type="NCBI Taxonomy" id="6205"/>
    <lineage>
        <taxon>Eukaryota</taxon>
        <taxon>Metazoa</taxon>
        <taxon>Spiralia</taxon>
        <taxon>Lophotrochozoa</taxon>
        <taxon>Platyhelminthes</taxon>
        <taxon>Cestoda</taxon>
        <taxon>Eucestoda</taxon>
        <taxon>Cyclophyllidea</taxon>
        <taxon>Taeniidae</taxon>
        <taxon>Hydatigera</taxon>
    </lineage>
</organism>
<dbReference type="Proteomes" id="UP000274429">
    <property type="component" value="Unassembled WGS sequence"/>
</dbReference>
<accession>A0A0R3WY75</accession>
<evidence type="ECO:0000313" key="9">
    <source>
        <dbReference type="Proteomes" id="UP000274429"/>
    </source>
</evidence>
<dbReference type="InterPro" id="IPR003358">
    <property type="entry name" value="tRNA_(Gua-N-7)_MeTrfase_Trmb"/>
</dbReference>
<dbReference type="OrthoDB" id="47276at2759"/>
<gene>
    <name evidence="8" type="ORF">TTAC_LOCUS5698</name>
</gene>
<dbReference type="GO" id="GO:0043527">
    <property type="term" value="C:tRNA methyltransferase complex"/>
    <property type="evidence" value="ECO:0007669"/>
    <property type="project" value="TreeGrafter"/>
</dbReference>
<evidence type="ECO:0000256" key="1">
    <source>
        <dbReference type="ARBA" id="ARBA00000142"/>
    </source>
</evidence>
<evidence type="ECO:0000256" key="3">
    <source>
        <dbReference type="ARBA" id="ARBA00022603"/>
    </source>
</evidence>
<protein>
    <recommendedName>
        <fullName evidence="2">tRNA (guanine(46)-N(7))-methyltransferase</fullName>
        <ecNumber evidence="2">2.1.1.33</ecNumber>
    </recommendedName>
</protein>
<dbReference type="PANTHER" id="PTHR23417">
    <property type="entry name" value="3-DEOXY-D-MANNO-OCTULOSONIC-ACID TRANSFERASE/TRNA GUANINE-N 7 - -METHYLTRANSFERASE"/>
    <property type="match status" value="1"/>
</dbReference>
<dbReference type="GO" id="GO:0008176">
    <property type="term" value="F:tRNA (guanine(46)-N7)-methyltransferase activity"/>
    <property type="evidence" value="ECO:0007669"/>
    <property type="project" value="UniProtKB-EC"/>
</dbReference>
<evidence type="ECO:0000313" key="8">
    <source>
        <dbReference type="EMBL" id="VDM27470.1"/>
    </source>
</evidence>
<dbReference type="EMBL" id="UYWX01008627">
    <property type="protein sequence ID" value="VDM27470.1"/>
    <property type="molecule type" value="Genomic_DNA"/>
</dbReference>
<dbReference type="STRING" id="6205.A0A0R3WY75"/>
<evidence type="ECO:0000256" key="4">
    <source>
        <dbReference type="ARBA" id="ARBA00022679"/>
    </source>
</evidence>
<dbReference type="EC" id="2.1.1.33" evidence="2"/>
<dbReference type="Pfam" id="PF02390">
    <property type="entry name" value="Methyltransf_4"/>
    <property type="match status" value="1"/>
</dbReference>
<evidence type="ECO:0000313" key="10">
    <source>
        <dbReference type="WBParaSite" id="TTAC_0000571501-mRNA-1"/>
    </source>
</evidence>
<dbReference type="InterPro" id="IPR029063">
    <property type="entry name" value="SAM-dependent_MTases_sf"/>
</dbReference>
<dbReference type="PANTHER" id="PTHR23417:SF16">
    <property type="entry name" value="TRNA (GUANINE-N(7)-)-METHYLTRANSFERASE"/>
    <property type="match status" value="1"/>
</dbReference>
<dbReference type="AlphaFoldDB" id="A0A0R3WY75"/>
<proteinExistence type="predicted"/>
<name>A0A0R3WY75_HYDTA</name>
<keyword evidence="4" id="KW-0808">Transferase</keyword>
<dbReference type="PROSITE" id="PS51625">
    <property type="entry name" value="SAM_MT_TRMB"/>
    <property type="match status" value="1"/>
</dbReference>